<dbReference type="PANTHER" id="PTHR42711">
    <property type="entry name" value="ABC TRANSPORTER ATP-BINDING PROTEIN"/>
    <property type="match status" value="1"/>
</dbReference>
<evidence type="ECO:0000259" key="11">
    <source>
        <dbReference type="PROSITE" id="PS50893"/>
    </source>
</evidence>
<protein>
    <recommendedName>
        <fullName evidence="2">ABC-type xenobiotic transporter</fullName>
        <ecNumber evidence="2">7.6.2.2</ecNumber>
    </recommendedName>
</protein>
<evidence type="ECO:0000256" key="10">
    <source>
        <dbReference type="ARBA" id="ARBA00049985"/>
    </source>
</evidence>
<evidence type="ECO:0000256" key="5">
    <source>
        <dbReference type="ARBA" id="ARBA00022741"/>
    </source>
</evidence>
<evidence type="ECO:0000313" key="12">
    <source>
        <dbReference type="EMBL" id="ALG65297.1"/>
    </source>
</evidence>
<dbReference type="InterPro" id="IPR003439">
    <property type="entry name" value="ABC_transporter-like_ATP-bd"/>
</dbReference>
<evidence type="ECO:0000256" key="9">
    <source>
        <dbReference type="ARBA" id="ARBA00023251"/>
    </source>
</evidence>
<dbReference type="PROSITE" id="PS00211">
    <property type="entry name" value="ABC_TRANSPORTER_1"/>
    <property type="match status" value="1"/>
</dbReference>
<evidence type="ECO:0000256" key="8">
    <source>
        <dbReference type="ARBA" id="ARBA00023136"/>
    </source>
</evidence>
<evidence type="ECO:0000256" key="6">
    <source>
        <dbReference type="ARBA" id="ARBA00022840"/>
    </source>
</evidence>
<dbReference type="PANTHER" id="PTHR42711:SF19">
    <property type="entry name" value="DOXORUBICIN RESISTANCE ATP-BINDING PROTEIN DRRA"/>
    <property type="match status" value="1"/>
</dbReference>
<dbReference type="FunFam" id="3.40.50.300:FF:000589">
    <property type="entry name" value="ABC transporter, ATP-binding subunit"/>
    <property type="match status" value="1"/>
</dbReference>
<dbReference type="SUPFAM" id="SSF52540">
    <property type="entry name" value="P-loop containing nucleoside triphosphate hydrolases"/>
    <property type="match status" value="1"/>
</dbReference>
<feature type="domain" description="ABC transporter" evidence="11">
    <location>
        <begin position="6"/>
        <end position="236"/>
    </location>
</feature>
<dbReference type="Gene3D" id="3.40.50.300">
    <property type="entry name" value="P-loop containing nucleotide triphosphate hydrolases"/>
    <property type="match status" value="1"/>
</dbReference>
<dbReference type="NCBIfam" id="TIGR01188">
    <property type="entry name" value="drrA"/>
    <property type="match status" value="1"/>
</dbReference>
<accession>A0A0N9M5X5</accession>
<evidence type="ECO:0000256" key="7">
    <source>
        <dbReference type="ARBA" id="ARBA00022967"/>
    </source>
</evidence>
<dbReference type="Pfam" id="PF00005">
    <property type="entry name" value="ABC_tran"/>
    <property type="match status" value="1"/>
</dbReference>
<dbReference type="InterPro" id="IPR005894">
    <property type="entry name" value="DrrA"/>
</dbReference>
<keyword evidence="6" id="KW-0067">ATP-binding</keyword>
<keyword evidence="7" id="KW-1278">Translocase</keyword>
<organism evidence="12">
    <name type="scientific">Streptomyces calvus</name>
    <dbReference type="NCBI Taxonomy" id="67282"/>
    <lineage>
        <taxon>Bacteria</taxon>
        <taxon>Bacillati</taxon>
        <taxon>Actinomycetota</taxon>
        <taxon>Actinomycetes</taxon>
        <taxon>Kitasatosporales</taxon>
        <taxon>Streptomycetaceae</taxon>
        <taxon>Streptomyces</taxon>
    </lineage>
</organism>
<dbReference type="GO" id="GO:0043215">
    <property type="term" value="P:daunorubicin transport"/>
    <property type="evidence" value="ECO:0007669"/>
    <property type="project" value="InterPro"/>
</dbReference>
<comment type="subcellular location">
    <subcellularLocation>
        <location evidence="1">Cell membrane</location>
        <topology evidence="1">Peripheral membrane protein</topology>
        <orientation evidence="1">Cytoplasmic side</orientation>
    </subcellularLocation>
</comment>
<dbReference type="InterPro" id="IPR003593">
    <property type="entry name" value="AAA+_ATPase"/>
</dbReference>
<keyword evidence="9" id="KW-0046">Antibiotic resistance</keyword>
<dbReference type="GO" id="GO:0046677">
    <property type="term" value="P:response to antibiotic"/>
    <property type="evidence" value="ECO:0007669"/>
    <property type="project" value="UniProtKB-KW"/>
</dbReference>
<dbReference type="GO" id="GO:0016887">
    <property type="term" value="F:ATP hydrolysis activity"/>
    <property type="evidence" value="ECO:0007669"/>
    <property type="project" value="InterPro"/>
</dbReference>
<dbReference type="GO" id="GO:1900753">
    <property type="term" value="P:doxorubicin transport"/>
    <property type="evidence" value="ECO:0007669"/>
    <property type="project" value="InterPro"/>
</dbReference>
<dbReference type="SMART" id="SM00382">
    <property type="entry name" value="AAA"/>
    <property type="match status" value="1"/>
</dbReference>
<dbReference type="AlphaFoldDB" id="A0A0N9M5X5"/>
<keyword evidence="5" id="KW-0547">Nucleotide-binding</keyword>
<dbReference type="GO" id="GO:0005886">
    <property type="term" value="C:plasma membrane"/>
    <property type="evidence" value="ECO:0007669"/>
    <property type="project" value="UniProtKB-SubCell"/>
</dbReference>
<proteinExistence type="inferred from homology"/>
<dbReference type="EC" id="7.6.2.2" evidence="2"/>
<evidence type="ECO:0000256" key="3">
    <source>
        <dbReference type="ARBA" id="ARBA00022448"/>
    </source>
</evidence>
<dbReference type="EMBL" id="KT362217">
    <property type="protein sequence ID" value="ALG65297.1"/>
    <property type="molecule type" value="Genomic_DNA"/>
</dbReference>
<keyword evidence="3" id="KW-0813">Transport</keyword>
<dbReference type="GO" id="GO:0005524">
    <property type="term" value="F:ATP binding"/>
    <property type="evidence" value="ECO:0007669"/>
    <property type="project" value="UniProtKB-KW"/>
</dbReference>
<dbReference type="InterPro" id="IPR017871">
    <property type="entry name" value="ABC_transporter-like_CS"/>
</dbReference>
<sequence>MANPMIEAIDVTKSFGDVTALNGVNVSVPEGSIHGLLGHNGAGKTTLVHILSTLLEPSTGTARICGLDVTRDAQDVRRRIGLTGQFASVDEQLSGRENLTLIARLLGASRRQALSRADELLELFELTDAAKRPASTYSGGMRRRLDISASLVGSPQVIFLDEPTTGLDPNSRIAVWEVIERLAKDGVSVLLTTQYLEEADRLCERITLLSKGSIVAEGTPTELKGAVGQRMVNVTLSAESQVPGALRALEAEGFRPTLAQDSSTALGVPVTASADLAVVVRALNEAHTDIAELGFSEPTLDDVYLRLTHEPAATPVPA</sequence>
<keyword evidence="8" id="KW-0472">Membrane</keyword>
<reference evidence="12" key="1">
    <citation type="journal article" date="2015" name="Nat. Commun.">
        <title>An automated Genomes-to-Natural Products platform (GNP) for the discovery of modular natural products.</title>
        <authorList>
            <person name="Johnston C.W."/>
            <person name="Skinnider M.A."/>
            <person name="Wyatt M.A."/>
            <person name="Li X."/>
            <person name="Ranieri M.R."/>
            <person name="Yang L."/>
            <person name="Zechel D.L."/>
            <person name="Ma B."/>
            <person name="Magarvey N.A."/>
        </authorList>
    </citation>
    <scope>NUCLEOTIDE SEQUENCE</scope>
    <source>
        <strain evidence="12">ATCC 13382</strain>
    </source>
</reference>
<dbReference type="InterPro" id="IPR050763">
    <property type="entry name" value="ABC_transporter_ATP-binding"/>
</dbReference>
<dbReference type="InterPro" id="IPR027417">
    <property type="entry name" value="P-loop_NTPase"/>
</dbReference>
<name>A0A0N9M5X5_9ACTN</name>
<keyword evidence="4" id="KW-1003">Cell membrane</keyword>
<dbReference type="PROSITE" id="PS50893">
    <property type="entry name" value="ABC_TRANSPORTER_2"/>
    <property type="match status" value="1"/>
</dbReference>
<comment type="similarity">
    <text evidence="10">Belongs to the ABC transporter superfamily. Drug exporter-1 (DrugE1) (TC 3.A.1.105) family.</text>
</comment>
<gene>
    <name evidence="12" type="primary">cal39</name>
</gene>
<dbReference type="GO" id="GO:0008559">
    <property type="term" value="F:ABC-type xenobiotic transporter activity"/>
    <property type="evidence" value="ECO:0007669"/>
    <property type="project" value="UniProtKB-EC"/>
</dbReference>
<evidence type="ECO:0000256" key="1">
    <source>
        <dbReference type="ARBA" id="ARBA00004413"/>
    </source>
</evidence>
<evidence type="ECO:0000256" key="2">
    <source>
        <dbReference type="ARBA" id="ARBA00012191"/>
    </source>
</evidence>
<evidence type="ECO:0000256" key="4">
    <source>
        <dbReference type="ARBA" id="ARBA00022475"/>
    </source>
</evidence>